<dbReference type="SMART" id="SM00292">
    <property type="entry name" value="BRCT"/>
    <property type="match status" value="1"/>
</dbReference>
<dbReference type="CDD" id="cd00027">
    <property type="entry name" value="BRCT"/>
    <property type="match status" value="1"/>
</dbReference>
<dbReference type="InterPro" id="IPR001357">
    <property type="entry name" value="BRCT_dom"/>
</dbReference>
<dbReference type="InterPro" id="IPR008893">
    <property type="entry name" value="WGR_domain"/>
</dbReference>
<feature type="domain" description="WGR" evidence="2">
    <location>
        <begin position="139"/>
        <end position="272"/>
    </location>
</feature>
<dbReference type="PROSITE" id="PS50172">
    <property type="entry name" value="BRCT"/>
    <property type="match status" value="1"/>
</dbReference>
<accession>A0A1W5CYU6</accession>
<evidence type="ECO:0000313" key="3">
    <source>
        <dbReference type="EMBL" id="SLM36053.1"/>
    </source>
</evidence>
<proteinExistence type="predicted"/>
<organism evidence="3 4">
    <name type="scientific">Lasallia pustulata</name>
    <dbReference type="NCBI Taxonomy" id="136370"/>
    <lineage>
        <taxon>Eukaryota</taxon>
        <taxon>Fungi</taxon>
        <taxon>Dikarya</taxon>
        <taxon>Ascomycota</taxon>
        <taxon>Pezizomycotina</taxon>
        <taxon>Lecanoromycetes</taxon>
        <taxon>OSLEUM clade</taxon>
        <taxon>Umbilicariomycetidae</taxon>
        <taxon>Umbilicariales</taxon>
        <taxon>Umbilicariaceae</taxon>
        <taxon>Lasallia</taxon>
    </lineage>
</organism>
<keyword evidence="4" id="KW-1185">Reference proteome</keyword>
<dbReference type="InterPro" id="IPR036420">
    <property type="entry name" value="BRCT_dom_sf"/>
</dbReference>
<dbReference type="SUPFAM" id="SSF52113">
    <property type="entry name" value="BRCT domain"/>
    <property type="match status" value="1"/>
</dbReference>
<sequence>MKNPFKRFTIAVTGDFGAARTHEKMKQWVETNGGTWATKIDSAVTHLICSKEHFTKSVAMVKQARTIKKLKIVSFDWLEDSLMNRSPKREGKYLMKSRIKEAVKAKAKKTTTRKQNIKQGVKAFEKGVKEFRDEMYSDGYHIYRDSTGFSYDITLARADLTSNKNQRFYLKVSPFRPFPTPVFPSFSPHGARAFIVRPRLQRLQLYETHTAPNLYATYVKYSSPGQSATHVLCPTGSTFEMALSNFKAFFKIKTRKAWEQRLASIQVDEEAFSYTPPAAGLPKGNMPTNPDEIYGDTSAGFW</sequence>
<evidence type="ECO:0000259" key="1">
    <source>
        <dbReference type="PROSITE" id="PS50172"/>
    </source>
</evidence>
<dbReference type="PROSITE" id="PS51977">
    <property type="entry name" value="WGR"/>
    <property type="match status" value="1"/>
</dbReference>
<evidence type="ECO:0000259" key="2">
    <source>
        <dbReference type="PROSITE" id="PS51977"/>
    </source>
</evidence>
<dbReference type="SUPFAM" id="SSF142921">
    <property type="entry name" value="WGR domain-like"/>
    <property type="match status" value="1"/>
</dbReference>
<name>A0A1W5CYU6_9LECA</name>
<dbReference type="Gene3D" id="3.40.50.10190">
    <property type="entry name" value="BRCT domain"/>
    <property type="match status" value="1"/>
</dbReference>
<dbReference type="InterPro" id="IPR036930">
    <property type="entry name" value="WGR_dom_sf"/>
</dbReference>
<dbReference type="Pfam" id="PF00533">
    <property type="entry name" value="BRCT"/>
    <property type="match status" value="1"/>
</dbReference>
<dbReference type="EMBL" id="FWEW01000886">
    <property type="protein sequence ID" value="SLM36053.1"/>
    <property type="molecule type" value="Genomic_DNA"/>
</dbReference>
<dbReference type="Proteomes" id="UP000192927">
    <property type="component" value="Unassembled WGS sequence"/>
</dbReference>
<evidence type="ECO:0000313" key="4">
    <source>
        <dbReference type="Proteomes" id="UP000192927"/>
    </source>
</evidence>
<reference evidence="4" key="1">
    <citation type="submission" date="2017-03" db="EMBL/GenBank/DDBJ databases">
        <authorList>
            <person name="Sharma R."/>
            <person name="Thines M."/>
        </authorList>
    </citation>
    <scope>NUCLEOTIDE SEQUENCE [LARGE SCALE GENOMIC DNA]</scope>
</reference>
<protein>
    <submittedName>
        <fullName evidence="3">WGR domain</fullName>
    </submittedName>
</protein>
<feature type="domain" description="BRCT" evidence="1">
    <location>
        <begin position="1"/>
        <end position="95"/>
    </location>
</feature>
<dbReference type="AlphaFoldDB" id="A0A1W5CYU6"/>